<feature type="domain" description="ABC3 transporter permease C-terminal" evidence="8">
    <location>
        <begin position="294"/>
        <end position="398"/>
    </location>
</feature>
<feature type="transmembrane region" description="Helical" evidence="7">
    <location>
        <begin position="769"/>
        <end position="788"/>
    </location>
</feature>
<dbReference type="Pfam" id="PF02687">
    <property type="entry name" value="FtsX"/>
    <property type="match status" value="2"/>
</dbReference>
<feature type="transmembrane region" description="Helical" evidence="7">
    <location>
        <begin position="808"/>
        <end position="827"/>
    </location>
</feature>
<evidence type="ECO:0000256" key="6">
    <source>
        <dbReference type="SAM" id="MobiDB-lite"/>
    </source>
</evidence>
<sequence>MWADVRRAIVHGWKRFLSILVISALGVTIFLGLTALAEDVAKSADQYYRQQGLYDLSVTAAGGLDQRDVDRLGEVEGVGAITGGLEQNLDVTVAGSRKHLTVSALNPHSINRPYRLSGVMPENSGQVAVNESYLKDSGKKLGDAVRLSDITTQPAAGQGPMLFKDQTYTIVAQVSDAKNIYNPDFATGSTSTQADYSFFVPKSAAVKEDMYSSAYLRLAAESGLSSYGKDYRDHLSQTRKAIERTDGPEGRSGTQTTRTSSETDPKWIVSDRSVLQSYNQIDTQVSFLKLFGITFPLLFLLVAVLISLTSMTRMVEEDRQLIGTYKALGYRKREILVKYLAFAGISALVGSLLGLLLGFVGIPSLAFPLLKQMYVIPSYSLSANWLLAAVGMAIFLVTIEGAAWGTCSRELGEGPAALMRPQAPKAGGRILLQRVGFIWSHFSFLNKVTARNLFRYKTRAFMSIFGVLGCSALMMVSFTLKDTMLSLPERQYGSTYTYDAMAITSPALGQKATQELAGNGDVIKVQPIMVTTMTLRAQDSSKSDSSTNDGGADLTQVSLQLIVIPDWQSLDGYIRLEETRKGKSPLTLPDSGALLTVNAAKLLNLQPGSTGWAEDDLHQGHSVTIADITNNYAGNSLYMTQSAYESTFDTQGSGDGRGSDGQPFKTNAFLLKLKGDDQKKIATAKDLEQDETFLSVVSNQKLKEDFATNYATINDVVGLLIIMAALLAFVVLFTLSTTNISERERELATIKVLGFRRGEVHSYVNKETLILTLLGIALGLPVGWGLTYPMVGMMKMPGIHLEVQTSPLSWLIVSVLALVFALAVMLITNRSLDQIDMVESLKSTE</sequence>
<organism evidence="9 10">
    <name type="scientific">Bifidobacterium favimelis</name>
    <dbReference type="NCBI Taxonomy" id="3122979"/>
    <lineage>
        <taxon>Bacteria</taxon>
        <taxon>Bacillati</taxon>
        <taxon>Actinomycetota</taxon>
        <taxon>Actinomycetes</taxon>
        <taxon>Bifidobacteriales</taxon>
        <taxon>Bifidobacteriaceae</taxon>
        <taxon>Bifidobacterium</taxon>
    </lineage>
</organism>
<evidence type="ECO:0000313" key="9">
    <source>
        <dbReference type="EMBL" id="MEK0306488.1"/>
    </source>
</evidence>
<proteinExistence type="predicted"/>
<accession>A0ABU8ZMM7</accession>
<feature type="transmembrane region" description="Helical" evidence="7">
    <location>
        <begin position="460"/>
        <end position="480"/>
    </location>
</feature>
<dbReference type="InterPro" id="IPR038766">
    <property type="entry name" value="Membrane_comp_ABC_pdt"/>
</dbReference>
<dbReference type="PANTHER" id="PTHR30287:SF1">
    <property type="entry name" value="INNER MEMBRANE PROTEIN"/>
    <property type="match status" value="1"/>
</dbReference>
<dbReference type="EMBL" id="JBANBB010000001">
    <property type="protein sequence ID" value="MEK0306488.1"/>
    <property type="molecule type" value="Genomic_DNA"/>
</dbReference>
<comment type="subcellular location">
    <subcellularLocation>
        <location evidence="1">Cell membrane</location>
        <topology evidence="1">Multi-pass membrane protein</topology>
    </subcellularLocation>
</comment>
<evidence type="ECO:0000256" key="5">
    <source>
        <dbReference type="ARBA" id="ARBA00023136"/>
    </source>
</evidence>
<dbReference type="Proteomes" id="UP001373159">
    <property type="component" value="Unassembled WGS sequence"/>
</dbReference>
<keyword evidence="3 7" id="KW-0812">Transmembrane</keyword>
<evidence type="ECO:0000256" key="4">
    <source>
        <dbReference type="ARBA" id="ARBA00022989"/>
    </source>
</evidence>
<keyword evidence="5 7" id="KW-0472">Membrane</keyword>
<feature type="transmembrane region" description="Helical" evidence="7">
    <location>
        <begin position="716"/>
        <end position="735"/>
    </location>
</feature>
<feature type="transmembrane region" description="Helical" evidence="7">
    <location>
        <begin position="290"/>
        <end position="315"/>
    </location>
</feature>
<keyword evidence="2" id="KW-1003">Cell membrane</keyword>
<feature type="compositionally biased region" description="Low complexity" evidence="6">
    <location>
        <begin position="251"/>
        <end position="262"/>
    </location>
</feature>
<evidence type="ECO:0000313" key="10">
    <source>
        <dbReference type="Proteomes" id="UP001373159"/>
    </source>
</evidence>
<gene>
    <name evidence="9" type="ORF">V8P97_03255</name>
</gene>
<evidence type="ECO:0000259" key="8">
    <source>
        <dbReference type="Pfam" id="PF02687"/>
    </source>
</evidence>
<feature type="compositionally biased region" description="Basic and acidic residues" evidence="6">
    <location>
        <begin position="240"/>
        <end position="249"/>
    </location>
</feature>
<reference evidence="9 10" key="1">
    <citation type="submission" date="2024-02" db="EMBL/GenBank/DDBJ databases">
        <title>Bifidobacterium honeyensis sp. nov., isolated from the comb honey.</title>
        <authorList>
            <person name="Liu W."/>
            <person name="Li Y."/>
        </authorList>
    </citation>
    <scope>NUCLEOTIDE SEQUENCE [LARGE SCALE GENOMIC DNA]</scope>
    <source>
        <strain evidence="9 10">IMAU50988</strain>
    </source>
</reference>
<evidence type="ECO:0000256" key="1">
    <source>
        <dbReference type="ARBA" id="ARBA00004651"/>
    </source>
</evidence>
<evidence type="ECO:0000256" key="7">
    <source>
        <dbReference type="SAM" id="Phobius"/>
    </source>
</evidence>
<comment type="caution">
    <text evidence="9">The sequence shown here is derived from an EMBL/GenBank/DDBJ whole genome shotgun (WGS) entry which is preliminary data.</text>
</comment>
<dbReference type="PANTHER" id="PTHR30287">
    <property type="entry name" value="MEMBRANE COMPONENT OF PREDICTED ABC SUPERFAMILY METABOLITE UPTAKE TRANSPORTER"/>
    <property type="match status" value="1"/>
</dbReference>
<dbReference type="RefSeq" id="WP_340469014.1">
    <property type="nucleotide sequence ID" value="NZ_JBANBB010000001.1"/>
</dbReference>
<feature type="transmembrane region" description="Helical" evidence="7">
    <location>
        <begin position="382"/>
        <end position="399"/>
    </location>
</feature>
<keyword evidence="10" id="KW-1185">Reference proteome</keyword>
<dbReference type="InterPro" id="IPR003838">
    <property type="entry name" value="ABC3_permease_C"/>
</dbReference>
<evidence type="ECO:0000256" key="3">
    <source>
        <dbReference type="ARBA" id="ARBA00022692"/>
    </source>
</evidence>
<keyword evidence="4 7" id="KW-1133">Transmembrane helix</keyword>
<protein>
    <submittedName>
        <fullName evidence="9">ABC transporter permease</fullName>
    </submittedName>
</protein>
<name>A0ABU8ZMM7_9BIFI</name>
<feature type="transmembrane region" description="Helical" evidence="7">
    <location>
        <begin position="336"/>
        <end position="362"/>
    </location>
</feature>
<feature type="domain" description="ABC3 transporter permease C-terminal" evidence="8">
    <location>
        <begin position="719"/>
        <end position="827"/>
    </location>
</feature>
<feature type="region of interest" description="Disordered" evidence="6">
    <location>
        <begin position="240"/>
        <end position="264"/>
    </location>
</feature>
<evidence type="ECO:0000256" key="2">
    <source>
        <dbReference type="ARBA" id="ARBA00022475"/>
    </source>
</evidence>